<accession>A0AAV6TZ25</accession>
<dbReference type="InterPro" id="IPR052110">
    <property type="entry name" value="MCFD2-like"/>
</dbReference>
<evidence type="ECO:0000259" key="5">
    <source>
        <dbReference type="Pfam" id="PF13499"/>
    </source>
</evidence>
<evidence type="ECO:0000313" key="7">
    <source>
        <dbReference type="Proteomes" id="UP000827092"/>
    </source>
</evidence>
<feature type="region of interest" description="Disordered" evidence="3">
    <location>
        <begin position="27"/>
        <end position="49"/>
    </location>
</feature>
<dbReference type="AlphaFoldDB" id="A0AAV6TZ25"/>
<keyword evidence="1 4" id="KW-0732">Signal</keyword>
<dbReference type="SUPFAM" id="SSF47473">
    <property type="entry name" value="EF-hand"/>
    <property type="match status" value="1"/>
</dbReference>
<gene>
    <name evidence="6" type="ORF">JTE90_014888</name>
</gene>
<dbReference type="InterPro" id="IPR011992">
    <property type="entry name" value="EF-hand-dom_pair"/>
</dbReference>
<dbReference type="EMBL" id="JAFNEN010000868">
    <property type="protein sequence ID" value="KAG8176544.1"/>
    <property type="molecule type" value="Genomic_DNA"/>
</dbReference>
<keyword evidence="2" id="KW-0677">Repeat</keyword>
<feature type="domain" description="EF-hand" evidence="5">
    <location>
        <begin position="64"/>
        <end position="136"/>
    </location>
</feature>
<dbReference type="PANTHER" id="PTHR23104">
    <property type="entry name" value="MULTIPLE COAGULATION FACTOR DEFICIENCY PROTEIN 2 NEURAL STEM CELL DERIVED NEURONAL SURVIVAL PROTEIN"/>
    <property type="match status" value="1"/>
</dbReference>
<feature type="signal peptide" evidence="4">
    <location>
        <begin position="1"/>
        <end position="22"/>
    </location>
</feature>
<comment type="caution">
    <text evidence="6">The sequence shown here is derived from an EMBL/GenBank/DDBJ whole genome shotgun (WGS) entry which is preliminary data.</text>
</comment>
<sequence length="142" mass="15974">MYSTIIYTLVAISTSLLQPLSAHSAGDHSLESVPMSSRSPSSERHHIGDHLGDVVGDMDTMSDDQLRFLYFKMHDTDSNEKLDGKELVDSLLHFHVEEGQPKVFGSDELANMIDPILKSDDVNWDGFIDYQEFVRAQKARGF</sequence>
<dbReference type="GO" id="GO:0005509">
    <property type="term" value="F:calcium ion binding"/>
    <property type="evidence" value="ECO:0007669"/>
    <property type="project" value="InterPro"/>
</dbReference>
<organism evidence="6 7">
    <name type="scientific">Oedothorax gibbosus</name>
    <dbReference type="NCBI Taxonomy" id="931172"/>
    <lineage>
        <taxon>Eukaryota</taxon>
        <taxon>Metazoa</taxon>
        <taxon>Ecdysozoa</taxon>
        <taxon>Arthropoda</taxon>
        <taxon>Chelicerata</taxon>
        <taxon>Arachnida</taxon>
        <taxon>Araneae</taxon>
        <taxon>Araneomorphae</taxon>
        <taxon>Entelegynae</taxon>
        <taxon>Araneoidea</taxon>
        <taxon>Linyphiidae</taxon>
        <taxon>Erigoninae</taxon>
        <taxon>Oedothorax</taxon>
    </lineage>
</organism>
<dbReference type="Pfam" id="PF13499">
    <property type="entry name" value="EF-hand_7"/>
    <property type="match status" value="1"/>
</dbReference>
<dbReference type="Proteomes" id="UP000827092">
    <property type="component" value="Unassembled WGS sequence"/>
</dbReference>
<feature type="chain" id="PRO_5043720019" description="EF-hand domain-containing protein" evidence="4">
    <location>
        <begin position="23"/>
        <end position="142"/>
    </location>
</feature>
<dbReference type="InterPro" id="IPR002048">
    <property type="entry name" value="EF_hand_dom"/>
</dbReference>
<name>A0AAV6TZ25_9ARAC</name>
<dbReference type="PANTHER" id="PTHR23104:SF17">
    <property type="entry name" value="EF-HAND DOMAIN-CONTAINING PROTEIN"/>
    <property type="match status" value="1"/>
</dbReference>
<evidence type="ECO:0000313" key="6">
    <source>
        <dbReference type="EMBL" id="KAG8176544.1"/>
    </source>
</evidence>
<proteinExistence type="predicted"/>
<feature type="compositionally biased region" description="Low complexity" evidence="3">
    <location>
        <begin position="31"/>
        <end position="40"/>
    </location>
</feature>
<evidence type="ECO:0000256" key="1">
    <source>
        <dbReference type="ARBA" id="ARBA00022729"/>
    </source>
</evidence>
<reference evidence="6 7" key="1">
    <citation type="journal article" date="2022" name="Nat. Ecol. Evol.">
        <title>A masculinizing supergene underlies an exaggerated male reproductive morph in a spider.</title>
        <authorList>
            <person name="Hendrickx F."/>
            <person name="De Corte Z."/>
            <person name="Sonet G."/>
            <person name="Van Belleghem S.M."/>
            <person name="Kostlbacher S."/>
            <person name="Vangestel C."/>
        </authorList>
    </citation>
    <scope>NUCLEOTIDE SEQUENCE [LARGE SCALE GENOMIC DNA]</scope>
    <source>
        <strain evidence="6">W744_W776</strain>
    </source>
</reference>
<evidence type="ECO:0000256" key="3">
    <source>
        <dbReference type="SAM" id="MobiDB-lite"/>
    </source>
</evidence>
<dbReference type="Gene3D" id="1.10.238.10">
    <property type="entry name" value="EF-hand"/>
    <property type="match status" value="1"/>
</dbReference>
<evidence type="ECO:0000256" key="2">
    <source>
        <dbReference type="ARBA" id="ARBA00022737"/>
    </source>
</evidence>
<evidence type="ECO:0000256" key="4">
    <source>
        <dbReference type="SAM" id="SignalP"/>
    </source>
</evidence>
<protein>
    <recommendedName>
        <fullName evidence="5">EF-hand domain-containing protein</fullName>
    </recommendedName>
</protein>
<keyword evidence="7" id="KW-1185">Reference proteome</keyword>